<gene>
    <name evidence="1" type="ORF">DFA_08121</name>
</gene>
<accession>F4Q580</accession>
<keyword evidence="2" id="KW-1185">Reference proteome</keyword>
<dbReference type="KEGG" id="dfa:DFA_08121"/>
<organism evidence="1 2">
    <name type="scientific">Cavenderia fasciculata</name>
    <name type="common">Slime mold</name>
    <name type="synonym">Dictyostelium fasciculatum</name>
    <dbReference type="NCBI Taxonomy" id="261658"/>
    <lineage>
        <taxon>Eukaryota</taxon>
        <taxon>Amoebozoa</taxon>
        <taxon>Evosea</taxon>
        <taxon>Eumycetozoa</taxon>
        <taxon>Dictyostelia</taxon>
        <taxon>Acytosteliales</taxon>
        <taxon>Cavenderiaceae</taxon>
        <taxon>Cavenderia</taxon>
    </lineage>
</organism>
<reference evidence="2" key="1">
    <citation type="journal article" date="2011" name="Genome Res.">
        <title>Phylogeny-wide analysis of social amoeba genomes highlights ancient origins for complex intercellular communication.</title>
        <authorList>
            <person name="Heidel A.J."/>
            <person name="Lawal H.M."/>
            <person name="Felder M."/>
            <person name="Schilde C."/>
            <person name="Helps N.R."/>
            <person name="Tunggal B."/>
            <person name="Rivero F."/>
            <person name="John U."/>
            <person name="Schleicher M."/>
            <person name="Eichinger L."/>
            <person name="Platzer M."/>
            <person name="Noegel A.A."/>
            <person name="Schaap P."/>
            <person name="Gloeckner G."/>
        </authorList>
    </citation>
    <scope>NUCLEOTIDE SEQUENCE [LARGE SCALE GENOMIC DNA]</scope>
    <source>
        <strain evidence="2">SH3</strain>
    </source>
</reference>
<proteinExistence type="predicted"/>
<dbReference type="Proteomes" id="UP000007797">
    <property type="component" value="Unassembled WGS sequence"/>
</dbReference>
<dbReference type="RefSeq" id="XP_004355623.1">
    <property type="nucleotide sequence ID" value="XM_004355570.1"/>
</dbReference>
<dbReference type="GeneID" id="14869358"/>
<name>F4Q580_CACFS</name>
<evidence type="ECO:0000313" key="1">
    <source>
        <dbReference type="EMBL" id="EGG17139.1"/>
    </source>
</evidence>
<protein>
    <submittedName>
        <fullName evidence="1">Uncharacterized protein</fullName>
    </submittedName>
</protein>
<dbReference type="AlphaFoldDB" id="F4Q580"/>
<sequence>MNKVECQVFTKIPVTLKNWKSCDLFYSPLDQYASVRTIISPYTILAGYVDKCCQNCKKGCKDSYRNYFSQWSLSASFFRVKYNINTEEIGNSQCSLLGCTNAASIGTKVFLDDSMDQVFIIPSCPGHSSTTICLVYPVKPKTLALKIDACDIGCIQKNNSNLKIIKQF</sequence>
<evidence type="ECO:0000313" key="2">
    <source>
        <dbReference type="Proteomes" id="UP000007797"/>
    </source>
</evidence>
<dbReference type="EMBL" id="GL883021">
    <property type="protein sequence ID" value="EGG17139.1"/>
    <property type="molecule type" value="Genomic_DNA"/>
</dbReference>